<dbReference type="OrthoDB" id="296386at2759"/>
<evidence type="ECO:0000256" key="5">
    <source>
        <dbReference type="SAM" id="Phobius"/>
    </source>
</evidence>
<gene>
    <name evidence="8" type="ORF">CTHT_0032840</name>
</gene>
<feature type="transmembrane region" description="Helical" evidence="5">
    <location>
        <begin position="579"/>
        <end position="600"/>
    </location>
</feature>
<dbReference type="AlphaFoldDB" id="G0S5G1"/>
<proteinExistence type="predicted"/>
<dbReference type="InterPro" id="IPR049456">
    <property type="entry name" value="Anoctamin_N_fung"/>
</dbReference>
<dbReference type="GO" id="GO:0032541">
    <property type="term" value="C:cortical endoplasmic reticulum"/>
    <property type="evidence" value="ECO:0007669"/>
    <property type="project" value="TreeGrafter"/>
</dbReference>
<organism evidence="9">
    <name type="scientific">Chaetomium thermophilum (strain DSM 1495 / CBS 144.50 / IMI 039719)</name>
    <name type="common">Thermochaetoides thermophila</name>
    <dbReference type="NCBI Taxonomy" id="759272"/>
    <lineage>
        <taxon>Eukaryota</taxon>
        <taxon>Fungi</taxon>
        <taxon>Dikarya</taxon>
        <taxon>Ascomycota</taxon>
        <taxon>Pezizomycotina</taxon>
        <taxon>Sordariomycetes</taxon>
        <taxon>Sordariomycetidae</taxon>
        <taxon>Sordariales</taxon>
        <taxon>Chaetomiaceae</taxon>
        <taxon>Thermochaetoides</taxon>
    </lineage>
</organism>
<feature type="transmembrane region" description="Helical" evidence="5">
    <location>
        <begin position="206"/>
        <end position="223"/>
    </location>
</feature>
<evidence type="ECO:0000259" key="7">
    <source>
        <dbReference type="Pfam" id="PF20877"/>
    </source>
</evidence>
<dbReference type="RefSeq" id="XP_006693722.1">
    <property type="nucleotide sequence ID" value="XM_006693659.1"/>
</dbReference>
<dbReference type="GeneID" id="18257322"/>
<comment type="subcellular location">
    <subcellularLocation>
        <location evidence="1">Membrane</location>
        <topology evidence="1">Multi-pass membrane protein</topology>
    </subcellularLocation>
</comment>
<dbReference type="GO" id="GO:0005254">
    <property type="term" value="F:chloride channel activity"/>
    <property type="evidence" value="ECO:0007669"/>
    <property type="project" value="TreeGrafter"/>
</dbReference>
<keyword evidence="3 5" id="KW-1133">Transmembrane helix</keyword>
<feature type="transmembrane region" description="Helical" evidence="5">
    <location>
        <begin position="303"/>
        <end position="327"/>
    </location>
</feature>
<name>G0S5G1_CHATD</name>
<evidence type="ECO:0000313" key="9">
    <source>
        <dbReference type="Proteomes" id="UP000008066"/>
    </source>
</evidence>
<feature type="transmembrane region" description="Helical" evidence="5">
    <location>
        <begin position="339"/>
        <end position="361"/>
    </location>
</feature>
<dbReference type="PANTHER" id="PTHR12308">
    <property type="entry name" value="ANOCTAMIN"/>
    <property type="match status" value="1"/>
</dbReference>
<feature type="domain" description="Anoctamin alpha-beta plait" evidence="7">
    <location>
        <begin position="17"/>
        <end position="138"/>
    </location>
</feature>
<feature type="transmembrane region" description="Helical" evidence="5">
    <location>
        <begin position="381"/>
        <end position="405"/>
    </location>
</feature>
<dbReference type="KEGG" id="cthr:CTHT_0032840"/>
<protein>
    <recommendedName>
        <fullName evidence="10">Plasma membrane channel protein</fullName>
    </recommendedName>
</protein>
<keyword evidence="4 5" id="KW-0472">Membrane</keyword>
<feature type="domain" description="Anoctamin transmembrane" evidence="6">
    <location>
        <begin position="188"/>
        <end position="659"/>
    </location>
</feature>
<keyword evidence="2 5" id="KW-0812">Transmembrane</keyword>
<dbReference type="GO" id="GO:0016020">
    <property type="term" value="C:membrane"/>
    <property type="evidence" value="ECO:0007669"/>
    <property type="project" value="UniProtKB-SubCell"/>
</dbReference>
<evidence type="ECO:0000256" key="4">
    <source>
        <dbReference type="ARBA" id="ARBA00023136"/>
    </source>
</evidence>
<dbReference type="InterPro" id="IPR049452">
    <property type="entry name" value="Anoctamin_TM"/>
</dbReference>
<sequence length="743" mass="84672">MAPSERSDQDLSKSNFDVDYVIHYEIPPTATAEAEAAFIQLITALSSTGFTTEVRRGRKPSSLLIFTKLASPNLLRNQVYRARVQDWLYGVRPDAPAKITAEGESEESEPITPAERLRVAYLLITRPKDEGGAGVSPANVASSSPGVSPAYNRFVKSIFAPHDKAFNRTWLAKWTSKYQPDDNDLSEIRDQFGEKVALYFAFLREYSRFLLFPAAFGFAAWLLLGPYSWVYAVVNALWGVVFFEYWKVREEDLAVSWGVRGVGRIQHPRPQFKWEREGIDPVTGQVVKVYSPVKRFLRQLLQIPFAAACVVALGGVIVSCFAIEIFITEVYNGPFKQYLTFLPTIILTIFNPTFTALLTILAERLTELENYETQDAHMASFVQKIFVINFITSYLGIFLTAFVYVPFAKVLVPYLDIFQFTVQKFTPEGVALPTKSWEINPDRLTKQVIYFTVTAQIVNLAMEVIMPWAKRKAFKTVEKVQAERNNEKPIETQFKDDPQEAEFLERIRDEAELEEYDVTIDYREMVIQFGYLSLFSVVWPLTAISFIINNWIEARSDAVKIITHCQRPIPWRSDTIGPWLRSLGFLSWLGSITSSALVFLFHHHHGGAHIDDYSPWDIPFWALLLTIMFAEHVYLGVQIVVRGVLRKVVETPGLEKERAERFALRKMFERTGGVGGVEGGKASEQVGGEKITRESLEDDARRLAEVEGMPEKMFWLRQRNPDETIQVGRAMIAEFANHTRAKK</sequence>
<dbReference type="PANTHER" id="PTHR12308:SF73">
    <property type="entry name" value="ANOCTAMIN"/>
    <property type="match status" value="1"/>
</dbReference>
<accession>G0S5G1</accession>
<dbReference type="HOGENOM" id="CLU_010867_0_0_1"/>
<evidence type="ECO:0000313" key="8">
    <source>
        <dbReference type="EMBL" id="EGS21426.1"/>
    </source>
</evidence>
<dbReference type="Pfam" id="PF20877">
    <property type="entry name" value="Anoctamin_N"/>
    <property type="match status" value="1"/>
</dbReference>
<dbReference type="eggNOG" id="KOG2513">
    <property type="taxonomic scope" value="Eukaryota"/>
</dbReference>
<evidence type="ECO:0000259" key="6">
    <source>
        <dbReference type="Pfam" id="PF04547"/>
    </source>
</evidence>
<reference evidence="8 9" key="1">
    <citation type="journal article" date="2011" name="Cell">
        <title>Insight into structure and assembly of the nuclear pore complex by utilizing the genome of a eukaryotic thermophile.</title>
        <authorList>
            <person name="Amlacher S."/>
            <person name="Sarges P."/>
            <person name="Flemming D."/>
            <person name="van Noort V."/>
            <person name="Kunze R."/>
            <person name="Devos D.P."/>
            <person name="Arumugam M."/>
            <person name="Bork P."/>
            <person name="Hurt E."/>
        </authorList>
    </citation>
    <scope>NUCLEOTIDE SEQUENCE [LARGE SCALE GENOMIC DNA]</scope>
    <source>
        <strain evidence="9">DSM 1495 / CBS 144.50 / IMI 039719</strain>
    </source>
</reference>
<evidence type="ECO:0000256" key="2">
    <source>
        <dbReference type="ARBA" id="ARBA00022692"/>
    </source>
</evidence>
<dbReference type="Proteomes" id="UP000008066">
    <property type="component" value="Unassembled WGS sequence"/>
</dbReference>
<dbReference type="STRING" id="759272.G0S5G1"/>
<feature type="transmembrane region" description="Helical" evidence="5">
    <location>
        <begin position="620"/>
        <end position="641"/>
    </location>
</feature>
<evidence type="ECO:0000256" key="1">
    <source>
        <dbReference type="ARBA" id="ARBA00004141"/>
    </source>
</evidence>
<dbReference type="InterPro" id="IPR007632">
    <property type="entry name" value="Anoctamin"/>
</dbReference>
<evidence type="ECO:0008006" key="10">
    <source>
        <dbReference type="Google" id="ProtNLM"/>
    </source>
</evidence>
<evidence type="ECO:0000256" key="3">
    <source>
        <dbReference type="ARBA" id="ARBA00022989"/>
    </source>
</evidence>
<dbReference type="EMBL" id="GL988041">
    <property type="protein sequence ID" value="EGS21426.1"/>
    <property type="molecule type" value="Genomic_DNA"/>
</dbReference>
<dbReference type="OMA" id="YNGPLKT"/>
<dbReference type="Pfam" id="PF04547">
    <property type="entry name" value="Anoctamin"/>
    <property type="match status" value="1"/>
</dbReference>
<keyword evidence="9" id="KW-1185">Reference proteome</keyword>